<dbReference type="EMBL" id="AP015031">
    <property type="protein sequence ID" value="BAW27185.1"/>
    <property type="molecule type" value="Genomic_DNA"/>
</dbReference>
<geneLocation type="plasmid" evidence="1">
    <name>pKF715B</name>
</geneLocation>
<evidence type="ECO:0000313" key="4">
    <source>
        <dbReference type="Proteomes" id="UP000237378"/>
    </source>
</evidence>
<sequence length="176" mass="19806">MNVQEKLRHYEAALKAAPRRILAGKHDWKKDITRDAGVYVIWEAGVARYVGETSALRARMRDLTSVKNHSFAKGTCDRFGIDASDKEGLVKVYSSNYELSFCAIPLGRKEVEEYLILRWRSSLWNKVTSRLLVGHQYNWVVPAASTSENEAGGTTAIQALQSNPAEEFDTELAEEL</sequence>
<protein>
    <submittedName>
        <fullName evidence="1">Uncharacterized protein</fullName>
    </submittedName>
</protein>
<dbReference type="RefSeq" id="WP_004575973.1">
    <property type="nucleotide sequence ID" value="NZ_AP015031.1"/>
</dbReference>
<reference evidence="2 4" key="2">
    <citation type="submission" date="2016-08" db="EMBL/GenBank/DDBJ databases">
        <authorList>
            <person name="Seilhamer J.J."/>
        </authorList>
    </citation>
    <scope>NUCLEOTIDE SEQUENCE [LARGE SCALE GENOMIC DNA]</scope>
    <source>
        <strain evidence="2 4">KH-18-2</strain>
    </source>
</reference>
<evidence type="ECO:0000313" key="2">
    <source>
        <dbReference type="EMBL" id="POF99726.1"/>
    </source>
</evidence>
<gene>
    <name evidence="2" type="ORF">BGP82_28205</name>
    <name evidence="1" type="ORF">KF715C_pB790</name>
</gene>
<geneLocation type="plasmid" evidence="3">
    <name>pkf715b dna</name>
</geneLocation>
<evidence type="ECO:0000313" key="1">
    <source>
        <dbReference type="EMBL" id="BAW27185.1"/>
    </source>
</evidence>
<reference evidence="2 4" key="3">
    <citation type="submission" date="2018-03" db="EMBL/GenBank/DDBJ databases">
        <title>Draft genome of Pseudomonas putida strain KH-18-2.</title>
        <authorList>
            <person name="Yoshizawa S."/>
            <person name="Khan N.H."/>
            <person name="Nishimura M."/>
            <person name="Chiura H.X."/>
            <person name="Ogura Y."/>
            <person name="Hayashi T."/>
            <person name="Kogure K."/>
        </authorList>
    </citation>
    <scope>NUCLEOTIDE SEQUENCE [LARGE SCALE GENOMIC DNA]</scope>
    <source>
        <strain evidence="2 4">KH-18-2</strain>
    </source>
</reference>
<proteinExistence type="predicted"/>
<dbReference type="Proteomes" id="UP000237378">
    <property type="component" value="Unassembled WGS sequence"/>
</dbReference>
<keyword evidence="1" id="KW-0614">Plasmid</keyword>
<organism evidence="1 3">
    <name type="scientific">Pseudomonas putida</name>
    <name type="common">Arthrobacter siderocapsulatus</name>
    <dbReference type="NCBI Taxonomy" id="303"/>
    <lineage>
        <taxon>Bacteria</taxon>
        <taxon>Pseudomonadati</taxon>
        <taxon>Pseudomonadota</taxon>
        <taxon>Gammaproteobacteria</taxon>
        <taxon>Pseudomonadales</taxon>
        <taxon>Pseudomonadaceae</taxon>
        <taxon>Pseudomonas</taxon>
    </lineage>
</organism>
<name>A0A1L7NNX8_PSEPU</name>
<dbReference type="Proteomes" id="UP000218731">
    <property type="component" value="Plasmid pKF715B"/>
</dbReference>
<reference evidence="1 3" key="1">
    <citation type="submission" date="2015-11" db="EMBL/GenBank/DDBJ databases">
        <title>Complete genome sequencing of a biphenyl-degrading bacterium, Pseudomonas putida KF715 (=NBRC110667).</title>
        <authorList>
            <person name="Suenaga H."/>
            <person name="Fujihara N."/>
            <person name="Watanabe T."/>
            <person name="Hirose J."/>
            <person name="Kimura N."/>
            <person name="Yamazoe A."/>
            <person name="Hosoyama A."/>
            <person name="Shimodaira J."/>
            <person name="Furukawa K."/>
        </authorList>
    </citation>
    <scope>NUCLEOTIDE SEQUENCE [LARGE SCALE GENOMIC DNA]</scope>
    <source>
        <strain evidence="1 3">KF715</strain>
        <plasmid evidence="1">pKF715B</plasmid>
        <plasmid evidence="3">Plasmid pkf715b dna</plasmid>
    </source>
</reference>
<dbReference type="EMBL" id="MING01000087">
    <property type="protein sequence ID" value="POF99726.1"/>
    <property type="molecule type" value="Genomic_DNA"/>
</dbReference>
<dbReference type="AlphaFoldDB" id="A0A1L7NNX8"/>
<evidence type="ECO:0000313" key="3">
    <source>
        <dbReference type="Proteomes" id="UP000218731"/>
    </source>
</evidence>
<accession>A0A1L7NNX8</accession>